<proteinExistence type="predicted"/>
<reference evidence="1" key="1">
    <citation type="submission" date="2014-09" db="EMBL/GenBank/DDBJ databases">
        <authorList>
            <person name="Magalhaes I.L.F."/>
            <person name="Oliveira U."/>
            <person name="Santos F.R."/>
            <person name="Vidigal T.H.D.A."/>
            <person name="Brescovit A.D."/>
            <person name="Santos A.J."/>
        </authorList>
    </citation>
    <scope>NUCLEOTIDE SEQUENCE</scope>
    <source>
        <tissue evidence="1">Shoot tissue taken approximately 20 cm above the soil surface</tissue>
    </source>
</reference>
<dbReference type="EMBL" id="GBRH01212387">
    <property type="protein sequence ID" value="JAD85508.1"/>
    <property type="molecule type" value="Transcribed_RNA"/>
</dbReference>
<evidence type="ECO:0000313" key="1">
    <source>
        <dbReference type="EMBL" id="JAD85508.1"/>
    </source>
</evidence>
<name>A0A0A9DFQ0_ARUDO</name>
<organism evidence="1">
    <name type="scientific">Arundo donax</name>
    <name type="common">Giant reed</name>
    <name type="synonym">Donax arundinaceus</name>
    <dbReference type="NCBI Taxonomy" id="35708"/>
    <lineage>
        <taxon>Eukaryota</taxon>
        <taxon>Viridiplantae</taxon>
        <taxon>Streptophyta</taxon>
        <taxon>Embryophyta</taxon>
        <taxon>Tracheophyta</taxon>
        <taxon>Spermatophyta</taxon>
        <taxon>Magnoliopsida</taxon>
        <taxon>Liliopsida</taxon>
        <taxon>Poales</taxon>
        <taxon>Poaceae</taxon>
        <taxon>PACMAD clade</taxon>
        <taxon>Arundinoideae</taxon>
        <taxon>Arundineae</taxon>
        <taxon>Arundo</taxon>
    </lineage>
</organism>
<protein>
    <submittedName>
        <fullName evidence="1">Uncharacterized protein</fullName>
    </submittedName>
</protein>
<reference evidence="1" key="2">
    <citation type="journal article" date="2015" name="Data Brief">
        <title>Shoot transcriptome of the giant reed, Arundo donax.</title>
        <authorList>
            <person name="Barrero R.A."/>
            <person name="Guerrero F.D."/>
            <person name="Moolhuijzen P."/>
            <person name="Goolsby J.A."/>
            <person name="Tidwell J."/>
            <person name="Bellgard S.E."/>
            <person name="Bellgard M.I."/>
        </authorList>
    </citation>
    <scope>NUCLEOTIDE SEQUENCE</scope>
    <source>
        <tissue evidence="1">Shoot tissue taken approximately 20 cm above the soil surface</tissue>
    </source>
</reference>
<accession>A0A0A9DFQ0</accession>
<dbReference type="AlphaFoldDB" id="A0A0A9DFQ0"/>
<sequence>MSLLVVRSQLPRAGPLVSVKLFPDEVFDFLPERRSPQLLPQAEYSSQDIILVQYTVAHCTI</sequence>